<accession>E6ZWC9</accession>
<protein>
    <submittedName>
        <fullName evidence="1">Uncharacterized protein</fullName>
    </submittedName>
</protein>
<keyword evidence="2" id="KW-1185">Reference proteome</keyword>
<evidence type="ECO:0000313" key="1">
    <source>
        <dbReference type="EMBL" id="CBQ71536.1"/>
    </source>
</evidence>
<gene>
    <name evidence="1" type="ORF">sr16795</name>
</gene>
<reference evidence="1 2" key="1">
    <citation type="journal article" date="2010" name="Science">
        <title>Pathogenicity determinants in smut fungi revealed by genome comparison.</title>
        <authorList>
            <person name="Schirawski J."/>
            <person name="Mannhaupt G."/>
            <person name="Muench K."/>
            <person name="Brefort T."/>
            <person name="Schipper K."/>
            <person name="Doehlemann G."/>
            <person name="Di Stasio M."/>
            <person name="Roessel N."/>
            <person name="Mendoza-Mendoza A."/>
            <person name="Pester D."/>
            <person name="Mueller O."/>
            <person name="Winterberg B."/>
            <person name="Meyer E."/>
            <person name="Ghareeb H."/>
            <person name="Wollenberg T."/>
            <person name="Muensterkoetter M."/>
            <person name="Wong P."/>
            <person name="Walter M."/>
            <person name="Stukenbrock E."/>
            <person name="Gueldener U."/>
            <person name="Kahmann R."/>
        </authorList>
    </citation>
    <scope>NUCLEOTIDE SEQUENCE [LARGE SCALE GENOMIC DNA]</scope>
    <source>
        <strain evidence="2">SRZ2</strain>
    </source>
</reference>
<proteinExistence type="predicted"/>
<dbReference type="HOGENOM" id="CLU_2387608_0_0_1"/>
<dbReference type="Proteomes" id="UP000008867">
    <property type="component" value="Chromosome 22"/>
</dbReference>
<dbReference type="AlphaFoldDB" id="E6ZWC9"/>
<name>E6ZWC9_SPORE</name>
<dbReference type="VEuPathDB" id="FungiDB:sr16795"/>
<evidence type="ECO:0000313" key="2">
    <source>
        <dbReference type="Proteomes" id="UP000008867"/>
    </source>
</evidence>
<sequence length="94" mass="10276">MSYWDNKTKVVVQNDEGSTTACKNRFPPSDTGASQTIAAILERLRSGVIEYDSLLITVRGVRRDDVPLLMFGTRDGWASESAAVEPTDTTTTPP</sequence>
<dbReference type="EMBL" id="FQ311444">
    <property type="protein sequence ID" value="CBQ71536.1"/>
    <property type="molecule type" value="Genomic_DNA"/>
</dbReference>
<dbReference type="eggNOG" id="ENOG502REAQ">
    <property type="taxonomic scope" value="Eukaryota"/>
</dbReference>
<organism evidence="1 2">
    <name type="scientific">Sporisorium reilianum (strain SRZ2)</name>
    <name type="common">Maize head smut fungus</name>
    <dbReference type="NCBI Taxonomy" id="999809"/>
    <lineage>
        <taxon>Eukaryota</taxon>
        <taxon>Fungi</taxon>
        <taxon>Dikarya</taxon>
        <taxon>Basidiomycota</taxon>
        <taxon>Ustilaginomycotina</taxon>
        <taxon>Ustilaginomycetes</taxon>
        <taxon>Ustilaginales</taxon>
        <taxon>Ustilaginaceae</taxon>
        <taxon>Sporisorium</taxon>
    </lineage>
</organism>
<dbReference type="OrthoDB" id="2554049at2759"/>